<comment type="caution">
    <text evidence="10">The sequence shown here is derived from an EMBL/GenBank/DDBJ whole genome shotgun (WGS) entry which is preliminary data.</text>
</comment>
<dbReference type="NCBIfam" id="NF007739">
    <property type="entry name" value="PRK10419.1"/>
    <property type="match status" value="2"/>
</dbReference>
<dbReference type="PROSITE" id="PS50893">
    <property type="entry name" value="ABC_TRANSPORTER_2"/>
    <property type="match status" value="2"/>
</dbReference>
<evidence type="ECO:0000256" key="2">
    <source>
        <dbReference type="ARBA" id="ARBA00005417"/>
    </source>
</evidence>
<sequence>MTPATPLLQMNDLGVTYRTSDGEFAAVRDVNLTLHAGETLGIAGESGSGKSTVAMSVLRLLPKTATVTGQVLLDGEDVNTMRWGRLRAVRWSSASIVFQGAMHALNPVRTIGEQIAEPLRLHTTTNGSTKDRVAELLRQVDLPPERVNAYPHELSGGQKQRVMIAMALACEPKLIVADEPTTALDVVVQDQVLQLVSRLVTERGIGLIMISHDLAVLAQTCARIAVMYRGRIVEEGTSAEVFGQPRHEHTRALADAIHQVGDPQARMVTGEESTPAAGLSDDPPTGEVDRELLAVRDLVVTFRDRSRGMVRAVDGVDLGVRRGEIVALVGQSGSGKTTLARTMLGLQRPTSGSVLFDGALLPTSTAGLRAYRRRVQLVLQDPTSALNPRHTVYEAVAEGPRIHRLPGDERDIVISALEAAELRPAERFLSRLPHELSGGQRQRVVIAGALACEPSALIADEPVASLDATVRNEILALLLRLRRELGLAALVITHDLGLAWAIADRVAVMRQGRIVESGPVEQVLQSPRHDYTKALLAALPAPSASAFRRSV</sequence>
<dbReference type="FunFam" id="3.40.50.300:FF:000016">
    <property type="entry name" value="Oligopeptide ABC transporter ATP-binding component"/>
    <property type="match status" value="1"/>
</dbReference>
<dbReference type="Pfam" id="PF08352">
    <property type="entry name" value="oligo_HPY"/>
    <property type="match status" value="2"/>
</dbReference>
<dbReference type="PANTHER" id="PTHR43297">
    <property type="entry name" value="OLIGOPEPTIDE TRANSPORT ATP-BINDING PROTEIN APPD"/>
    <property type="match status" value="1"/>
</dbReference>
<name>A0A837D640_9PSEU</name>
<dbReference type="OrthoDB" id="3169708at2"/>
<dbReference type="SMART" id="SM00382">
    <property type="entry name" value="AAA"/>
    <property type="match status" value="2"/>
</dbReference>
<dbReference type="GO" id="GO:0015833">
    <property type="term" value="P:peptide transport"/>
    <property type="evidence" value="ECO:0007669"/>
    <property type="project" value="InterPro"/>
</dbReference>
<organism evidence="10 11">
    <name type="scientific">Saccharomonospora viridis</name>
    <dbReference type="NCBI Taxonomy" id="1852"/>
    <lineage>
        <taxon>Bacteria</taxon>
        <taxon>Bacillati</taxon>
        <taxon>Actinomycetota</taxon>
        <taxon>Actinomycetes</taxon>
        <taxon>Pseudonocardiales</taxon>
        <taxon>Pseudonocardiaceae</taxon>
        <taxon>Saccharomonospora</taxon>
    </lineage>
</organism>
<keyword evidence="7" id="KW-0472">Membrane</keyword>
<dbReference type="Pfam" id="PF00005">
    <property type="entry name" value="ABC_tran"/>
    <property type="match status" value="2"/>
</dbReference>
<protein>
    <submittedName>
        <fullName evidence="10">Peptide ABC transporter ATPase</fullName>
    </submittedName>
</protein>
<dbReference type="InterPro" id="IPR050388">
    <property type="entry name" value="ABC_Ni/Peptide_Import"/>
</dbReference>
<dbReference type="NCBIfam" id="NF008453">
    <property type="entry name" value="PRK11308.1"/>
    <property type="match status" value="2"/>
</dbReference>
<evidence type="ECO:0000256" key="5">
    <source>
        <dbReference type="ARBA" id="ARBA00022741"/>
    </source>
</evidence>
<dbReference type="InterPro" id="IPR027417">
    <property type="entry name" value="P-loop_NTPase"/>
</dbReference>
<comment type="similarity">
    <text evidence="2">Belongs to the ABC transporter superfamily.</text>
</comment>
<feature type="domain" description="ABC transporter" evidence="9">
    <location>
        <begin position="8"/>
        <end position="254"/>
    </location>
</feature>
<evidence type="ECO:0000256" key="7">
    <source>
        <dbReference type="ARBA" id="ARBA00023136"/>
    </source>
</evidence>
<dbReference type="CDD" id="cd03257">
    <property type="entry name" value="ABC_NikE_OppD_transporters"/>
    <property type="match status" value="2"/>
</dbReference>
<dbReference type="InterPro" id="IPR003439">
    <property type="entry name" value="ABC_transporter-like_ATP-bd"/>
</dbReference>
<evidence type="ECO:0000256" key="6">
    <source>
        <dbReference type="ARBA" id="ARBA00022840"/>
    </source>
</evidence>
<accession>A0A837D640</accession>
<evidence type="ECO:0000256" key="8">
    <source>
        <dbReference type="SAM" id="MobiDB-lite"/>
    </source>
</evidence>
<gene>
    <name evidence="10" type="ORF">MINT15_34350</name>
</gene>
<dbReference type="RefSeq" id="WP_037313027.1">
    <property type="nucleotide sequence ID" value="NZ_FOWS01000001.1"/>
</dbReference>
<reference evidence="10 11" key="1">
    <citation type="submission" date="2014-10" db="EMBL/GenBank/DDBJ databases">
        <title>Genome sequence of Micropolyspora internatus JCM3315.</title>
        <authorList>
            <person name="Shin S.-K."/>
            <person name="Yi H."/>
        </authorList>
    </citation>
    <scope>NUCLEOTIDE SEQUENCE [LARGE SCALE GENOMIC DNA]</scope>
    <source>
        <strain evidence="10 11">JCM 3315</strain>
    </source>
</reference>
<dbReference type="InterPro" id="IPR013563">
    <property type="entry name" value="Oligopep_ABC_C"/>
</dbReference>
<evidence type="ECO:0000256" key="1">
    <source>
        <dbReference type="ARBA" id="ARBA00004202"/>
    </source>
</evidence>
<evidence type="ECO:0000256" key="3">
    <source>
        <dbReference type="ARBA" id="ARBA00022448"/>
    </source>
</evidence>
<dbReference type="SUPFAM" id="SSF52540">
    <property type="entry name" value="P-loop containing nucleoside triphosphate hydrolases"/>
    <property type="match status" value="2"/>
</dbReference>
<dbReference type="GO" id="GO:0005886">
    <property type="term" value="C:plasma membrane"/>
    <property type="evidence" value="ECO:0007669"/>
    <property type="project" value="UniProtKB-SubCell"/>
</dbReference>
<evidence type="ECO:0000256" key="4">
    <source>
        <dbReference type="ARBA" id="ARBA00022475"/>
    </source>
</evidence>
<dbReference type="GO" id="GO:0016887">
    <property type="term" value="F:ATP hydrolysis activity"/>
    <property type="evidence" value="ECO:0007669"/>
    <property type="project" value="InterPro"/>
</dbReference>
<dbReference type="PANTHER" id="PTHR43297:SF2">
    <property type="entry name" value="DIPEPTIDE TRANSPORT ATP-BINDING PROTEIN DPPD"/>
    <property type="match status" value="1"/>
</dbReference>
<dbReference type="Proteomes" id="UP000030848">
    <property type="component" value="Unassembled WGS sequence"/>
</dbReference>
<dbReference type="EMBL" id="JRZE01000006">
    <property type="protein sequence ID" value="KHF43233.1"/>
    <property type="molecule type" value="Genomic_DNA"/>
</dbReference>
<dbReference type="PROSITE" id="PS00211">
    <property type="entry name" value="ABC_TRANSPORTER_1"/>
    <property type="match status" value="2"/>
</dbReference>
<dbReference type="InterPro" id="IPR003593">
    <property type="entry name" value="AAA+_ATPase"/>
</dbReference>
<evidence type="ECO:0000313" key="11">
    <source>
        <dbReference type="Proteomes" id="UP000030848"/>
    </source>
</evidence>
<dbReference type="InterPro" id="IPR017871">
    <property type="entry name" value="ABC_transporter-like_CS"/>
</dbReference>
<keyword evidence="6" id="KW-0067">ATP-binding</keyword>
<feature type="region of interest" description="Disordered" evidence="8">
    <location>
        <begin position="267"/>
        <end position="287"/>
    </location>
</feature>
<proteinExistence type="inferred from homology"/>
<evidence type="ECO:0000313" key="10">
    <source>
        <dbReference type="EMBL" id="KHF43233.1"/>
    </source>
</evidence>
<dbReference type="Gene3D" id="3.40.50.300">
    <property type="entry name" value="P-loop containing nucleotide triphosphate hydrolases"/>
    <property type="match status" value="2"/>
</dbReference>
<evidence type="ECO:0000259" key="9">
    <source>
        <dbReference type="PROSITE" id="PS50893"/>
    </source>
</evidence>
<keyword evidence="5" id="KW-0547">Nucleotide-binding</keyword>
<comment type="subcellular location">
    <subcellularLocation>
        <location evidence="1">Cell membrane</location>
        <topology evidence="1">Peripheral membrane protein</topology>
    </subcellularLocation>
</comment>
<feature type="domain" description="ABC transporter" evidence="9">
    <location>
        <begin position="293"/>
        <end position="536"/>
    </location>
</feature>
<keyword evidence="4" id="KW-1003">Cell membrane</keyword>
<keyword evidence="3" id="KW-0813">Transport</keyword>
<dbReference type="GO" id="GO:0005524">
    <property type="term" value="F:ATP binding"/>
    <property type="evidence" value="ECO:0007669"/>
    <property type="project" value="UniProtKB-KW"/>
</dbReference>
<dbReference type="AlphaFoldDB" id="A0A837D640"/>